<evidence type="ECO:0000259" key="17">
    <source>
        <dbReference type="PROSITE" id="PS50113"/>
    </source>
</evidence>
<dbReference type="Gene3D" id="3.30.450.20">
    <property type="entry name" value="PAS domain"/>
    <property type="match status" value="1"/>
</dbReference>
<evidence type="ECO:0000256" key="5">
    <source>
        <dbReference type="ARBA" id="ARBA00022741"/>
    </source>
</evidence>
<keyword evidence="13" id="KW-0472">Membrane</keyword>
<dbReference type="CDD" id="cd16922">
    <property type="entry name" value="HATPase_EvgS-ArcB-TorS-like"/>
    <property type="match status" value="1"/>
</dbReference>
<dbReference type="SMART" id="SM00086">
    <property type="entry name" value="PAC"/>
    <property type="match status" value="1"/>
</dbReference>
<evidence type="ECO:0000259" key="15">
    <source>
        <dbReference type="PROSITE" id="PS50110"/>
    </source>
</evidence>
<dbReference type="Gene3D" id="3.30.565.10">
    <property type="entry name" value="Histidine kinase-like ATPase, C-terminal domain"/>
    <property type="match status" value="1"/>
</dbReference>
<evidence type="ECO:0000313" key="19">
    <source>
        <dbReference type="Proteomes" id="UP000478571"/>
    </source>
</evidence>
<dbReference type="SMART" id="SM00448">
    <property type="entry name" value="REC"/>
    <property type="match status" value="1"/>
</dbReference>
<dbReference type="SMART" id="SM00388">
    <property type="entry name" value="HisKA"/>
    <property type="match status" value="1"/>
</dbReference>
<dbReference type="Pfam" id="PF00512">
    <property type="entry name" value="HisKA"/>
    <property type="match status" value="1"/>
</dbReference>
<dbReference type="CDD" id="cd00130">
    <property type="entry name" value="PAS"/>
    <property type="match status" value="1"/>
</dbReference>
<dbReference type="InterPro" id="IPR003594">
    <property type="entry name" value="HATPase_dom"/>
</dbReference>
<sequence length="812" mass="90441">MFKFDKKNGMHLFSVFLIVGASVFMLASFLFVQHQARETAQILINESLKVKFVAIERYVFEFFKLHEQRLDRVTSHPVVKGATLEGVSDSEAFSDQVSLLKGAGASAYINLYDFSGGLVFQESKLPQIVEDYVVSGVETETLMEGVSYSFFSSNEIDYLLLTSPVLYNGYAEGLVTYTTPVAESNFFESLGTDTMHWFGIAQDRLDWQMTPPNAWQVDMFPIEGTELSLLYSVSPQLVSDAESNLTRSLFVGMAIAVSLSLFVMFVFGRKVLVSPFRSLAESEHQLYEQSIELKAKEAESARLARVVKYMRDAVVFTDLDTKITWVNGAFERLTGYSQAEMMGKKPGDMLQGESTDKETTRQIRDAIDRRASGFFEVLNYNKSDQSYWIEIALTPLYTKDGQVEGFMAVERDITQRVELEASLKVKAVEAEAANIAKSQFLAAMSHELRTPMNGILGVGELLSNTPLNEEQHEYVDTFVASGKHMLNVLNDILDFSKIEAGKLELEQRDFHLKELVERLERLYQPLCLDKNLEFYCEYFQPCEKALRADETRLSQILQNLLSNAVKFTQQGTVGLSVSLIEKESQGELTIQVSDTGIGISKEKHSAIFDPFSQAEGDTTRRFGGTGLGLSITKDIVKAMKGTIELSSVMGEGSQFTIVLPVALTDVSDEDTQQEVIPEFDGTGLSALIAEDTRVNAVVLGKFLANKGFEYEVVENGQLAVERVQQRHFDCVLMDNHMPEMDGIEAARAISSLNLDNPPIIIGCTADAFEHTRQKMISEGCTDVITKPVSSEKLNKVFHATLPPNSANSAKQA</sequence>
<reference evidence="18 19" key="1">
    <citation type="submission" date="2020-01" db="EMBL/GenBank/DDBJ databases">
        <title>Draft Genome Sequence of Vibrio sp. strain OCN044, Isolated from a Healthy Coral at Palmyra Atoll.</title>
        <authorList>
            <person name="Videau P."/>
            <person name="Loughran R."/>
            <person name="Esquivel A."/>
            <person name="Deadmond M."/>
            <person name="Paddock B.E."/>
            <person name="Saw J.H."/>
            <person name="Ushijima B."/>
        </authorList>
    </citation>
    <scope>NUCLEOTIDE SEQUENCE [LARGE SCALE GENOMIC DNA]</scope>
    <source>
        <strain evidence="18 19">OCN044</strain>
    </source>
</reference>
<comment type="catalytic activity">
    <reaction evidence="1">
        <text>ATP + protein L-histidine = ADP + protein N-phospho-L-histidine.</text>
        <dbReference type="EC" id="2.7.13.3"/>
    </reaction>
</comment>
<dbReference type="GO" id="GO:0000155">
    <property type="term" value="F:phosphorelay sensor kinase activity"/>
    <property type="evidence" value="ECO:0007669"/>
    <property type="project" value="InterPro"/>
</dbReference>
<dbReference type="SMART" id="SM00387">
    <property type="entry name" value="HATPase_c"/>
    <property type="match status" value="1"/>
</dbReference>
<dbReference type="InterPro" id="IPR001789">
    <property type="entry name" value="Sig_transdc_resp-reg_receiver"/>
</dbReference>
<dbReference type="Proteomes" id="UP000478571">
    <property type="component" value="Unassembled WGS sequence"/>
</dbReference>
<evidence type="ECO:0000256" key="13">
    <source>
        <dbReference type="SAM" id="Phobius"/>
    </source>
</evidence>
<evidence type="ECO:0000256" key="9">
    <source>
        <dbReference type="ARBA" id="ARBA00023012"/>
    </source>
</evidence>
<dbReference type="SMART" id="SM00091">
    <property type="entry name" value="PAS"/>
    <property type="match status" value="1"/>
</dbReference>
<evidence type="ECO:0000259" key="16">
    <source>
        <dbReference type="PROSITE" id="PS50112"/>
    </source>
</evidence>
<evidence type="ECO:0000256" key="2">
    <source>
        <dbReference type="ARBA" id="ARBA00012438"/>
    </source>
</evidence>
<dbReference type="PROSITE" id="PS50112">
    <property type="entry name" value="PAS"/>
    <property type="match status" value="1"/>
</dbReference>
<dbReference type="RefSeq" id="WP_160927235.1">
    <property type="nucleotide sequence ID" value="NZ_WWEU01000001.1"/>
</dbReference>
<keyword evidence="13" id="KW-0812">Transmembrane</keyword>
<dbReference type="FunFam" id="1.10.287.130:FF:000002">
    <property type="entry name" value="Two-component osmosensing histidine kinase"/>
    <property type="match status" value="1"/>
</dbReference>
<evidence type="ECO:0000256" key="8">
    <source>
        <dbReference type="ARBA" id="ARBA00022840"/>
    </source>
</evidence>
<evidence type="ECO:0000256" key="1">
    <source>
        <dbReference type="ARBA" id="ARBA00000085"/>
    </source>
</evidence>
<dbReference type="InterPro" id="IPR036097">
    <property type="entry name" value="HisK_dim/P_sf"/>
</dbReference>
<dbReference type="SUPFAM" id="SSF55874">
    <property type="entry name" value="ATPase domain of HSP90 chaperone/DNA topoisomerase II/histidine kinase"/>
    <property type="match status" value="1"/>
</dbReference>
<evidence type="ECO:0000256" key="7">
    <source>
        <dbReference type="ARBA" id="ARBA00022801"/>
    </source>
</evidence>
<dbReference type="GO" id="GO:0016787">
    <property type="term" value="F:hydrolase activity"/>
    <property type="evidence" value="ECO:0007669"/>
    <property type="project" value="UniProtKB-KW"/>
</dbReference>
<feature type="modified residue" description="4-aspartylphosphate" evidence="12">
    <location>
        <position position="734"/>
    </location>
</feature>
<keyword evidence="13" id="KW-1133">Transmembrane helix</keyword>
<evidence type="ECO:0000256" key="4">
    <source>
        <dbReference type="ARBA" id="ARBA00022679"/>
    </source>
</evidence>
<keyword evidence="3 12" id="KW-0597">Phosphoprotein</keyword>
<feature type="domain" description="PAS" evidence="16">
    <location>
        <begin position="299"/>
        <end position="370"/>
    </location>
</feature>
<evidence type="ECO:0000259" key="14">
    <source>
        <dbReference type="PROSITE" id="PS50109"/>
    </source>
</evidence>
<organism evidence="18 19">
    <name type="scientific">Vibrio tetraodonis subsp. pristinus</name>
    <dbReference type="NCBI Taxonomy" id="2695891"/>
    <lineage>
        <taxon>Bacteria</taxon>
        <taxon>Pseudomonadati</taxon>
        <taxon>Pseudomonadota</taxon>
        <taxon>Gammaproteobacteria</taxon>
        <taxon>Vibrionales</taxon>
        <taxon>Vibrionaceae</taxon>
        <taxon>Vibrio</taxon>
    </lineage>
</organism>
<comment type="caution">
    <text evidence="18">The sequence shown here is derived from an EMBL/GenBank/DDBJ whole genome shotgun (WGS) entry which is preliminary data.</text>
</comment>
<dbReference type="AlphaFoldDB" id="A0A6L8LQX9"/>
<dbReference type="SUPFAM" id="SSF55785">
    <property type="entry name" value="PYP-like sensor domain (PAS domain)"/>
    <property type="match status" value="1"/>
</dbReference>
<dbReference type="SUPFAM" id="SSF52172">
    <property type="entry name" value="CheY-like"/>
    <property type="match status" value="1"/>
</dbReference>
<keyword evidence="6" id="KW-0418">Kinase</keyword>
<dbReference type="CDD" id="cd17546">
    <property type="entry name" value="REC_hyHK_CKI1_RcsC-like"/>
    <property type="match status" value="1"/>
</dbReference>
<dbReference type="Gene3D" id="3.40.50.2300">
    <property type="match status" value="1"/>
</dbReference>
<dbReference type="InterPro" id="IPR000014">
    <property type="entry name" value="PAS"/>
</dbReference>
<feature type="domain" description="Histidine kinase" evidence="14">
    <location>
        <begin position="443"/>
        <end position="663"/>
    </location>
</feature>
<evidence type="ECO:0000313" key="18">
    <source>
        <dbReference type="EMBL" id="MYM58418.1"/>
    </source>
</evidence>
<evidence type="ECO:0000256" key="11">
    <source>
        <dbReference type="ARBA" id="ARBA00068150"/>
    </source>
</evidence>
<dbReference type="InterPro" id="IPR005467">
    <property type="entry name" value="His_kinase_dom"/>
</dbReference>
<feature type="domain" description="Response regulatory" evidence="15">
    <location>
        <begin position="685"/>
        <end position="801"/>
    </location>
</feature>
<protein>
    <recommendedName>
        <fullName evidence="11">Sensory/regulatory protein RpfC</fullName>
        <ecNumber evidence="2">2.7.13.3</ecNumber>
    </recommendedName>
</protein>
<evidence type="ECO:0000256" key="3">
    <source>
        <dbReference type="ARBA" id="ARBA00022553"/>
    </source>
</evidence>
<dbReference type="Pfam" id="PF00072">
    <property type="entry name" value="Response_reg"/>
    <property type="match status" value="1"/>
</dbReference>
<dbReference type="PANTHER" id="PTHR43047:SF78">
    <property type="entry name" value="SENSORY_REGULATORY PROTEIN RPFC"/>
    <property type="match status" value="1"/>
</dbReference>
<accession>A0A6L8LQX9</accession>
<comment type="subunit">
    <text evidence="10">At low DSF concentrations, interacts with RpfF.</text>
</comment>
<dbReference type="PROSITE" id="PS50109">
    <property type="entry name" value="HIS_KIN"/>
    <property type="match status" value="1"/>
</dbReference>
<dbReference type="CDD" id="cd00082">
    <property type="entry name" value="HisKA"/>
    <property type="match status" value="1"/>
</dbReference>
<dbReference type="EC" id="2.7.13.3" evidence="2"/>
<feature type="transmembrane region" description="Helical" evidence="13">
    <location>
        <begin position="249"/>
        <end position="268"/>
    </location>
</feature>
<keyword evidence="9" id="KW-0902">Two-component regulatory system</keyword>
<dbReference type="InterPro" id="IPR001610">
    <property type="entry name" value="PAC"/>
</dbReference>
<dbReference type="InterPro" id="IPR036890">
    <property type="entry name" value="HATPase_C_sf"/>
</dbReference>
<dbReference type="PROSITE" id="PS50113">
    <property type="entry name" value="PAC"/>
    <property type="match status" value="1"/>
</dbReference>
<dbReference type="InterPro" id="IPR035965">
    <property type="entry name" value="PAS-like_dom_sf"/>
</dbReference>
<dbReference type="PROSITE" id="PS50110">
    <property type="entry name" value="RESPONSE_REGULATORY"/>
    <property type="match status" value="1"/>
</dbReference>
<dbReference type="PANTHER" id="PTHR43047">
    <property type="entry name" value="TWO-COMPONENT HISTIDINE PROTEIN KINASE"/>
    <property type="match status" value="1"/>
</dbReference>
<dbReference type="SUPFAM" id="SSF47384">
    <property type="entry name" value="Homodimeric domain of signal transducing histidine kinase"/>
    <property type="match status" value="1"/>
</dbReference>
<dbReference type="Gene3D" id="1.10.287.130">
    <property type="match status" value="1"/>
</dbReference>
<keyword evidence="19" id="KW-1185">Reference proteome</keyword>
<evidence type="ECO:0000256" key="12">
    <source>
        <dbReference type="PROSITE-ProRule" id="PRU00169"/>
    </source>
</evidence>
<evidence type="ECO:0000256" key="6">
    <source>
        <dbReference type="ARBA" id="ARBA00022777"/>
    </source>
</evidence>
<dbReference type="InterPro" id="IPR003661">
    <property type="entry name" value="HisK_dim/P_dom"/>
</dbReference>
<feature type="transmembrane region" description="Helical" evidence="13">
    <location>
        <begin position="12"/>
        <end position="32"/>
    </location>
</feature>
<dbReference type="InterPro" id="IPR000700">
    <property type="entry name" value="PAS-assoc_C"/>
</dbReference>
<dbReference type="NCBIfam" id="TIGR00229">
    <property type="entry name" value="sensory_box"/>
    <property type="match status" value="1"/>
</dbReference>
<dbReference type="InterPro" id="IPR004358">
    <property type="entry name" value="Sig_transdc_His_kin-like_C"/>
</dbReference>
<keyword evidence="4" id="KW-0808">Transferase</keyword>
<dbReference type="GO" id="GO:0005524">
    <property type="term" value="F:ATP binding"/>
    <property type="evidence" value="ECO:0007669"/>
    <property type="project" value="UniProtKB-KW"/>
</dbReference>
<gene>
    <name evidence="18" type="ORF">GTG28_04210</name>
</gene>
<keyword evidence="8" id="KW-0067">ATP-binding</keyword>
<dbReference type="Pfam" id="PF02518">
    <property type="entry name" value="HATPase_c"/>
    <property type="match status" value="1"/>
</dbReference>
<keyword evidence="5" id="KW-0547">Nucleotide-binding</keyword>
<keyword evidence="7" id="KW-0378">Hydrolase</keyword>
<feature type="domain" description="PAC" evidence="17">
    <location>
        <begin position="373"/>
        <end position="425"/>
    </location>
</feature>
<evidence type="ECO:0000256" key="10">
    <source>
        <dbReference type="ARBA" id="ARBA00064003"/>
    </source>
</evidence>
<dbReference type="InterPro" id="IPR011006">
    <property type="entry name" value="CheY-like_superfamily"/>
</dbReference>
<dbReference type="Pfam" id="PF13426">
    <property type="entry name" value="PAS_9"/>
    <property type="match status" value="1"/>
</dbReference>
<dbReference type="FunFam" id="3.30.565.10:FF:000010">
    <property type="entry name" value="Sensor histidine kinase RcsC"/>
    <property type="match status" value="1"/>
</dbReference>
<dbReference type="PRINTS" id="PR00344">
    <property type="entry name" value="BCTRLSENSOR"/>
</dbReference>
<proteinExistence type="predicted"/>
<name>A0A6L8LQX9_9VIBR</name>
<dbReference type="EMBL" id="WWEU01000001">
    <property type="protein sequence ID" value="MYM58418.1"/>
    <property type="molecule type" value="Genomic_DNA"/>
</dbReference>